<organism evidence="3 4">
    <name type="scientific">Pythium oligandrum</name>
    <name type="common">Mycoparasitic fungus</name>
    <dbReference type="NCBI Taxonomy" id="41045"/>
    <lineage>
        <taxon>Eukaryota</taxon>
        <taxon>Sar</taxon>
        <taxon>Stramenopiles</taxon>
        <taxon>Oomycota</taxon>
        <taxon>Peronosporomycetes</taxon>
        <taxon>Pythiales</taxon>
        <taxon>Pythiaceae</taxon>
        <taxon>Pythium</taxon>
    </lineage>
</organism>
<feature type="compositionally biased region" description="Low complexity" evidence="2">
    <location>
        <begin position="175"/>
        <end position="189"/>
    </location>
</feature>
<name>A0A8K1CCG8_PYTOL</name>
<dbReference type="OrthoDB" id="77046at2759"/>
<feature type="compositionally biased region" description="Polar residues" evidence="2">
    <location>
        <begin position="190"/>
        <end position="200"/>
    </location>
</feature>
<feature type="compositionally biased region" description="Basic and acidic residues" evidence="2">
    <location>
        <begin position="164"/>
        <end position="174"/>
    </location>
</feature>
<accession>A0A8K1CCG8</accession>
<feature type="region of interest" description="Disordered" evidence="2">
    <location>
        <begin position="623"/>
        <end position="642"/>
    </location>
</feature>
<protein>
    <submittedName>
        <fullName evidence="3">Uncharacterized protein</fullName>
    </submittedName>
</protein>
<dbReference type="PANTHER" id="PTHR47357">
    <property type="entry name" value="COP1-INTERACTIVE PROTEIN 1"/>
    <property type="match status" value="1"/>
</dbReference>
<evidence type="ECO:0000313" key="4">
    <source>
        <dbReference type="Proteomes" id="UP000794436"/>
    </source>
</evidence>
<feature type="compositionally biased region" description="Polar residues" evidence="2">
    <location>
        <begin position="229"/>
        <end position="241"/>
    </location>
</feature>
<feature type="region of interest" description="Disordered" evidence="2">
    <location>
        <begin position="152"/>
        <end position="241"/>
    </location>
</feature>
<dbReference type="Proteomes" id="UP000794436">
    <property type="component" value="Unassembled WGS sequence"/>
</dbReference>
<dbReference type="AlphaFoldDB" id="A0A8K1CCG8"/>
<evidence type="ECO:0000256" key="2">
    <source>
        <dbReference type="SAM" id="MobiDB-lite"/>
    </source>
</evidence>
<evidence type="ECO:0000256" key="1">
    <source>
        <dbReference type="SAM" id="Coils"/>
    </source>
</evidence>
<dbReference type="GO" id="GO:0005200">
    <property type="term" value="F:structural constituent of cytoskeleton"/>
    <property type="evidence" value="ECO:0007669"/>
    <property type="project" value="TreeGrafter"/>
</dbReference>
<sequence length="735" mass="82254">MEAEIARLKSECHAKDETLNQLKLKTKSFVDNLRNELAGEKKKVAELVEQLKTASGGGNGAHSDEEVAALKKEIATVTQHENELKARAKTFADSMKAQLQTEKDKVHKLEKELEEKMAALASAATNAASSDLLGFGDTSNKDAEIEELKIKLQGVEQETSGLRDQLRQAEERAKQASQDARQAQDALQSHQTSSDAQIAQLQAELRQIQSHEKDLESSKGSTEAAFGQEHSQLESTMRQNQTLSDQIQQYKIENEHLQKQVADKDFQLELLDSYRRRAEEAEDQGNALRAQASELQMRVSAQQEESAKACAQSVDLERQLSEMTSLYERVNMGRSQSDLQLAEAQTTIKSLEGARDRVDDVNKQNMQLNEKIFQKESEVNALKEDVKRLTSQVKELNDRLDTSKSDSFNRKQQSESLEVAKKQAEDAAKDLLAKAAALEKRNHELTASVEAVTKDSNEKRQKAKVLVIALTNEKQSLVDAKSELQKEVDRLRMELNQKNVENERRLKQVQEENQQRISQSTANIQNLNDEISTLKQTLLVIQESERNQQRAKELANAKREVEDANKKRLAAKSETQKLAVELENVQKCLHQLADNATSSCTSSVKKLNNAQERVNEALAVLEKRASASGKKPQPSSPRGGYRTVEVEDLRGPEAVKPISPTSGARKVEDNLTRLTDKLNAMLEVTDKLCDLSIEQNDVNLKDVVIDKVTQLFTQCFSEKLRAAYAKVDDGESTKS</sequence>
<feature type="coiled-coil region" evidence="1">
    <location>
        <begin position="351"/>
        <end position="574"/>
    </location>
</feature>
<reference evidence="3" key="1">
    <citation type="submission" date="2019-03" db="EMBL/GenBank/DDBJ databases">
        <title>Long read genome sequence of the mycoparasitic Pythium oligandrum ATCC 38472 isolated from sugarbeet rhizosphere.</title>
        <authorList>
            <person name="Gaulin E."/>
        </authorList>
    </citation>
    <scope>NUCLEOTIDE SEQUENCE</scope>
    <source>
        <strain evidence="3">ATCC 38472_TT</strain>
    </source>
</reference>
<dbReference type="GO" id="GO:0005856">
    <property type="term" value="C:cytoskeleton"/>
    <property type="evidence" value="ECO:0007669"/>
    <property type="project" value="TreeGrafter"/>
</dbReference>
<gene>
    <name evidence="3" type="ORF">Poli38472_000155</name>
</gene>
<proteinExistence type="predicted"/>
<dbReference type="PANTHER" id="PTHR47357:SF1">
    <property type="entry name" value="SPINDLE POLE BODY COMPONENT 110"/>
    <property type="match status" value="1"/>
</dbReference>
<keyword evidence="1" id="KW-0175">Coiled coil</keyword>
<evidence type="ECO:0000313" key="3">
    <source>
        <dbReference type="EMBL" id="TMW60113.1"/>
    </source>
</evidence>
<comment type="caution">
    <text evidence="3">The sequence shown here is derived from an EMBL/GenBank/DDBJ whole genome shotgun (WGS) entry which is preliminary data.</text>
</comment>
<keyword evidence="4" id="KW-1185">Reference proteome</keyword>
<dbReference type="EMBL" id="SPLM01000108">
    <property type="protein sequence ID" value="TMW60113.1"/>
    <property type="molecule type" value="Genomic_DNA"/>
</dbReference>